<accession>A0A8H5MRP0</accession>
<evidence type="ECO:0000313" key="2">
    <source>
        <dbReference type="EMBL" id="KAF5539901.1"/>
    </source>
</evidence>
<dbReference type="EMBL" id="JAAOAM010000198">
    <property type="protein sequence ID" value="KAF5539901.1"/>
    <property type="molecule type" value="Genomic_DNA"/>
</dbReference>
<name>A0A8H5MRP0_9HYPO</name>
<feature type="compositionally biased region" description="Low complexity" evidence="1">
    <location>
        <begin position="273"/>
        <end position="286"/>
    </location>
</feature>
<keyword evidence="3" id="KW-1185">Reference proteome</keyword>
<comment type="caution">
    <text evidence="2">The sequence shown here is derived from an EMBL/GenBank/DDBJ whole genome shotgun (WGS) entry which is preliminary data.</text>
</comment>
<organism evidence="2 3">
    <name type="scientific">Fusarium mexicanum</name>
    <dbReference type="NCBI Taxonomy" id="751941"/>
    <lineage>
        <taxon>Eukaryota</taxon>
        <taxon>Fungi</taxon>
        <taxon>Dikarya</taxon>
        <taxon>Ascomycota</taxon>
        <taxon>Pezizomycotina</taxon>
        <taxon>Sordariomycetes</taxon>
        <taxon>Hypocreomycetidae</taxon>
        <taxon>Hypocreales</taxon>
        <taxon>Nectriaceae</taxon>
        <taxon>Fusarium</taxon>
        <taxon>Fusarium fujikuroi species complex</taxon>
    </lineage>
</organism>
<gene>
    <name evidence="2" type="ORF">FMEXI_8759</name>
</gene>
<reference evidence="2 3" key="1">
    <citation type="submission" date="2020-05" db="EMBL/GenBank/DDBJ databases">
        <title>Identification and distribution of gene clusters putatively required for synthesis of sphingolipid metabolism inhibitors in phylogenetically diverse species of the filamentous fungus Fusarium.</title>
        <authorList>
            <person name="Kim H.-S."/>
            <person name="Busman M."/>
            <person name="Brown D.W."/>
            <person name="Divon H."/>
            <person name="Uhlig S."/>
            <person name="Proctor R.H."/>
        </authorList>
    </citation>
    <scope>NUCLEOTIDE SEQUENCE [LARGE SCALE GENOMIC DNA]</scope>
    <source>
        <strain evidence="2 3">NRRL 53147</strain>
    </source>
</reference>
<sequence length="400" mass="44625">MWMLMGWSTGTKSRPARRTQQHDQATGISRKVNYDKARNTTKHAYDCMSQSTIQNSIMDSFGALDAASFIHPGTLDSADEHRHESQASPSILATLLCMRTAEDANPVLADRDLPDGAGDSLSFTTHDTWYLSRVVSLDARDRVATGGEPRPTRPTMEARIPDDGLLFMSEEDFIVDFASNDLESLPWNAPYDTNDAAFADVHQETTFADTVDSVNTNSFNIYSDHINPTLHNTQELPAADTTYLYILPMNWDFMTTSTDPITTTLAGSITTTEQSNYSTTYTSSSSPITRDSPTGLSLSQISAPLSAKNAENAPSTSTRRRRTRMEPGTRPCDLKRQKRKEDKPEKCHICGKGHQWNRDLERHYWSNHGDEAVKMGLRRSEPKFILDFLLASNITTTSVP</sequence>
<dbReference type="Proteomes" id="UP000522262">
    <property type="component" value="Unassembled WGS sequence"/>
</dbReference>
<evidence type="ECO:0000313" key="3">
    <source>
        <dbReference type="Proteomes" id="UP000522262"/>
    </source>
</evidence>
<dbReference type="AlphaFoldDB" id="A0A8H5MRP0"/>
<feature type="region of interest" description="Disordered" evidence="1">
    <location>
        <begin position="1"/>
        <end position="33"/>
    </location>
</feature>
<proteinExistence type="predicted"/>
<feature type="compositionally biased region" description="Basic and acidic residues" evidence="1">
    <location>
        <begin position="324"/>
        <end position="344"/>
    </location>
</feature>
<feature type="region of interest" description="Disordered" evidence="1">
    <location>
        <begin position="273"/>
        <end position="344"/>
    </location>
</feature>
<evidence type="ECO:0000256" key="1">
    <source>
        <dbReference type="SAM" id="MobiDB-lite"/>
    </source>
</evidence>
<protein>
    <submittedName>
        <fullName evidence="2">Zinc finger MSN2</fullName>
    </submittedName>
</protein>
<feature type="compositionally biased region" description="Polar residues" evidence="1">
    <location>
        <begin position="287"/>
        <end position="303"/>
    </location>
</feature>